<reference evidence="1" key="1">
    <citation type="journal article" date="2014" name="PLoS Negl. Trop. Dis.">
        <title>An updated insight into the Sialotranscriptome of Triatoma infestans: developmental stage and geographic variations.</title>
        <authorList>
            <person name="Schwarz A."/>
            <person name="Medrano-Mercado N."/>
            <person name="Schaub G.A."/>
            <person name="Struchiner C.J."/>
            <person name="Bargues M.D."/>
            <person name="Levy M.Z."/>
            <person name="Ribeiro J.M."/>
        </authorList>
    </citation>
    <scope>NUCLEOTIDE SEQUENCE</scope>
    <source>
        <strain evidence="1">Chile</strain>
        <tissue evidence="1">Salivary glands</tissue>
    </source>
</reference>
<dbReference type="EMBL" id="GBBI01004651">
    <property type="protein sequence ID" value="JAC14061.1"/>
    <property type="molecule type" value="mRNA"/>
</dbReference>
<accession>A0A023EZ83</accession>
<name>A0A023EZ83_TRIIF</name>
<evidence type="ECO:0000313" key="1">
    <source>
        <dbReference type="EMBL" id="JAC14061.1"/>
    </source>
</evidence>
<dbReference type="AlphaFoldDB" id="A0A023EZ83"/>
<organism evidence="1">
    <name type="scientific">Triatoma infestans</name>
    <name type="common">Assassin bug</name>
    <dbReference type="NCBI Taxonomy" id="30076"/>
    <lineage>
        <taxon>Eukaryota</taxon>
        <taxon>Metazoa</taxon>
        <taxon>Ecdysozoa</taxon>
        <taxon>Arthropoda</taxon>
        <taxon>Hexapoda</taxon>
        <taxon>Insecta</taxon>
        <taxon>Pterygota</taxon>
        <taxon>Neoptera</taxon>
        <taxon>Paraneoptera</taxon>
        <taxon>Hemiptera</taxon>
        <taxon>Heteroptera</taxon>
        <taxon>Panheteroptera</taxon>
        <taxon>Cimicomorpha</taxon>
        <taxon>Reduviidae</taxon>
        <taxon>Triatominae</taxon>
        <taxon>Triatoma</taxon>
    </lineage>
</organism>
<sequence>MVQVFLYVSVCHPASGSMLFRILATSMAAILLAKSEGEWVVIKHMEPDRFNFQMTTQSPTINQSLTTLKYKTLQDLLLNVHRNLIKESNQPIYRRFNF</sequence>
<proteinExistence type="evidence at transcript level"/>
<feature type="non-terminal residue" evidence="1">
    <location>
        <position position="98"/>
    </location>
</feature>
<protein>
    <submittedName>
        <fullName evidence="1">Putative secreted protein</fullName>
    </submittedName>
</protein>